<dbReference type="SMART" id="SM00589">
    <property type="entry name" value="PRY"/>
    <property type="match status" value="1"/>
</dbReference>
<dbReference type="Gene3D" id="2.60.120.920">
    <property type="match status" value="1"/>
</dbReference>
<dbReference type="Gene3D" id="3.30.40.10">
    <property type="entry name" value="Zinc/RING finger domain, C3HC4 (zinc finger)"/>
    <property type="match status" value="1"/>
</dbReference>
<dbReference type="PROSITE" id="PS50188">
    <property type="entry name" value="B302_SPRY"/>
    <property type="match status" value="1"/>
</dbReference>
<evidence type="ECO:0000256" key="8">
    <source>
        <dbReference type="PROSITE-ProRule" id="PRU00024"/>
    </source>
</evidence>
<organism evidence="14 15">
    <name type="scientific">Hymenochirus boettgeri</name>
    <name type="common">Congo dwarf clawed frog</name>
    <dbReference type="NCBI Taxonomy" id="247094"/>
    <lineage>
        <taxon>Eukaryota</taxon>
        <taxon>Metazoa</taxon>
        <taxon>Chordata</taxon>
        <taxon>Craniata</taxon>
        <taxon>Vertebrata</taxon>
        <taxon>Euteleostomi</taxon>
        <taxon>Amphibia</taxon>
        <taxon>Batrachia</taxon>
        <taxon>Anura</taxon>
        <taxon>Pipoidea</taxon>
        <taxon>Pipidae</taxon>
        <taxon>Pipinae</taxon>
        <taxon>Hymenochirus</taxon>
    </lineage>
</organism>
<dbReference type="GO" id="GO:0045087">
    <property type="term" value="P:innate immune response"/>
    <property type="evidence" value="ECO:0007669"/>
    <property type="project" value="UniProtKB-KW"/>
</dbReference>
<evidence type="ECO:0000256" key="2">
    <source>
        <dbReference type="ARBA" id="ARBA00022723"/>
    </source>
</evidence>
<evidence type="ECO:0000259" key="13">
    <source>
        <dbReference type="PROSITE" id="PS50188"/>
    </source>
</evidence>
<evidence type="ECO:0000313" key="14">
    <source>
        <dbReference type="EMBL" id="KAG8453242.1"/>
    </source>
</evidence>
<dbReference type="SUPFAM" id="SSF57845">
    <property type="entry name" value="B-box zinc-binding domain"/>
    <property type="match status" value="1"/>
</dbReference>
<keyword evidence="2" id="KW-0479">Metal-binding</keyword>
<sequence>MACAELRDELNCSICLNLYSNPVTLPCDHVFCQGCIGDVLDTQKESGLYSCPECRAQYKGRPGLRRNRKLGNIVEQFHITEPEETRILCTYCLHSAVPATKTCLLCEASLCDTHIKVHSKAAEHVLTEPTPSPGNRKCLTHHKILEYYCCVDGTCVCVSCCLAGDHRGHKVELLNEAAEMMKGKQRKVLEKLITNREEVEKMVENLQNRRRKIKGNSASVRERISTWFINIKKQLEVLEKQILSEISGQEEKGLLQIADVIQQVEIEKDEVNQKIHHIEELCSMADPLTILQGRKLGWDVFCDDEEEGYDGRKEDDKHFSAWGDQDWNKTLLSGLGDIVSSIETEIYGQKSTATNSTSNRPTIGAARVMSPDELPDTDRQGSKDLNEAPSSLAPHTVTDPLYGQQVTEMVFDINTANSNLSVSQEVYYSTGNTYFRTPERFQDYPQVLSIRSFASGHYYWDIQCQSASFIAGVAYRSIDRYNHSSYIGNNNKSVGLHKWNNNYSVLHDSQRKDLCHRPTCNRIRISLDYDGGRLSFYELSDPIKHLHTVTAKFTEPLHAAFLVRGEYYSPLTIIT</sequence>
<dbReference type="PROSITE" id="PS50089">
    <property type="entry name" value="ZF_RING_2"/>
    <property type="match status" value="1"/>
</dbReference>
<accession>A0A8T2KA20</accession>
<keyword evidence="5" id="KW-0862">Zinc</keyword>
<dbReference type="GO" id="GO:0005737">
    <property type="term" value="C:cytoplasm"/>
    <property type="evidence" value="ECO:0007669"/>
    <property type="project" value="UniProtKB-ARBA"/>
</dbReference>
<dbReference type="SMART" id="SM00336">
    <property type="entry name" value="BBOX"/>
    <property type="match status" value="1"/>
</dbReference>
<dbReference type="PROSITE" id="PS50119">
    <property type="entry name" value="ZF_BBOX"/>
    <property type="match status" value="1"/>
</dbReference>
<feature type="domain" description="RING-type" evidence="11">
    <location>
        <begin position="12"/>
        <end position="55"/>
    </location>
</feature>
<dbReference type="InterPro" id="IPR001841">
    <property type="entry name" value="Znf_RING"/>
</dbReference>
<dbReference type="EMBL" id="JAACNH010000001">
    <property type="protein sequence ID" value="KAG8453242.1"/>
    <property type="molecule type" value="Genomic_DNA"/>
</dbReference>
<dbReference type="AlphaFoldDB" id="A0A8T2KA20"/>
<dbReference type="PROSITE" id="PS00518">
    <property type="entry name" value="ZF_RING_1"/>
    <property type="match status" value="1"/>
</dbReference>
<gene>
    <name evidence="14" type="ORF">GDO86_000030</name>
</gene>
<dbReference type="SMART" id="SM00184">
    <property type="entry name" value="RING"/>
    <property type="match status" value="1"/>
</dbReference>
<evidence type="ECO:0000259" key="12">
    <source>
        <dbReference type="PROSITE" id="PS50119"/>
    </source>
</evidence>
<dbReference type="CDD" id="cd19769">
    <property type="entry name" value="Bbox2_TRIM16-like"/>
    <property type="match status" value="1"/>
</dbReference>
<evidence type="ECO:0000256" key="10">
    <source>
        <dbReference type="SAM" id="MobiDB-lite"/>
    </source>
</evidence>
<dbReference type="Pfam" id="PF00643">
    <property type="entry name" value="zf-B_box"/>
    <property type="match status" value="1"/>
</dbReference>
<dbReference type="InterPro" id="IPR000315">
    <property type="entry name" value="Znf_B-box"/>
</dbReference>
<dbReference type="InterPro" id="IPR043136">
    <property type="entry name" value="B30.2/SPRY_sf"/>
</dbReference>
<dbReference type="PANTHER" id="PTHR25465">
    <property type="entry name" value="B-BOX DOMAIN CONTAINING"/>
    <property type="match status" value="1"/>
</dbReference>
<dbReference type="SMART" id="SM00502">
    <property type="entry name" value="BBC"/>
    <property type="match status" value="1"/>
</dbReference>
<feature type="compositionally biased region" description="Basic and acidic residues" evidence="10">
    <location>
        <begin position="376"/>
        <end position="386"/>
    </location>
</feature>
<evidence type="ECO:0000313" key="15">
    <source>
        <dbReference type="Proteomes" id="UP000812440"/>
    </source>
</evidence>
<feature type="domain" description="B30.2/SPRY" evidence="13">
    <location>
        <begin position="389"/>
        <end position="575"/>
    </location>
</feature>
<evidence type="ECO:0000256" key="6">
    <source>
        <dbReference type="ARBA" id="ARBA00022859"/>
    </source>
</evidence>
<dbReference type="Pfam" id="PF00622">
    <property type="entry name" value="SPRY"/>
    <property type="match status" value="1"/>
</dbReference>
<dbReference type="InterPro" id="IPR003877">
    <property type="entry name" value="SPRY_dom"/>
</dbReference>
<keyword evidence="7 9" id="KW-0175">Coiled coil</keyword>
<keyword evidence="4" id="KW-0833">Ubl conjugation pathway</keyword>
<dbReference type="InterPro" id="IPR013083">
    <property type="entry name" value="Znf_RING/FYVE/PHD"/>
</dbReference>
<protein>
    <submittedName>
        <fullName evidence="14">Uncharacterized protein</fullName>
    </submittedName>
</protein>
<keyword evidence="6" id="KW-0391">Immunity</keyword>
<evidence type="ECO:0000256" key="1">
    <source>
        <dbReference type="ARBA" id="ARBA00022588"/>
    </source>
</evidence>
<proteinExistence type="predicted"/>
<dbReference type="InterPro" id="IPR051051">
    <property type="entry name" value="E3_ubiq-ligase_TRIM/RNF"/>
</dbReference>
<name>A0A8T2KA20_9PIPI</name>
<dbReference type="SMART" id="SM00449">
    <property type="entry name" value="SPRY"/>
    <property type="match status" value="1"/>
</dbReference>
<dbReference type="Proteomes" id="UP000812440">
    <property type="component" value="Chromosome 1"/>
</dbReference>
<feature type="coiled-coil region" evidence="9">
    <location>
        <begin position="189"/>
        <end position="223"/>
    </location>
</feature>
<evidence type="ECO:0000256" key="5">
    <source>
        <dbReference type="ARBA" id="ARBA00022833"/>
    </source>
</evidence>
<reference evidence="14" key="1">
    <citation type="thesis" date="2020" institute="ProQuest LLC" country="789 East Eisenhower Parkway, Ann Arbor, MI, USA">
        <title>Comparative Genomics and Chromosome Evolution.</title>
        <authorList>
            <person name="Mudd A.B."/>
        </authorList>
    </citation>
    <scope>NUCLEOTIDE SEQUENCE</scope>
    <source>
        <strain evidence="14">Female2</strain>
        <tissue evidence="14">Blood</tissue>
    </source>
</reference>
<dbReference type="Gene3D" id="3.30.160.60">
    <property type="entry name" value="Classic Zinc Finger"/>
    <property type="match status" value="1"/>
</dbReference>
<dbReference type="InterPro" id="IPR006574">
    <property type="entry name" value="PRY"/>
</dbReference>
<dbReference type="Pfam" id="PF13445">
    <property type="entry name" value="zf-RING_UBOX"/>
    <property type="match status" value="1"/>
</dbReference>
<feature type="domain" description="B box-type" evidence="12">
    <location>
        <begin position="133"/>
        <end position="174"/>
    </location>
</feature>
<evidence type="ECO:0000256" key="4">
    <source>
        <dbReference type="ARBA" id="ARBA00022786"/>
    </source>
</evidence>
<dbReference type="InterPro" id="IPR027370">
    <property type="entry name" value="Znf-RING_euk"/>
</dbReference>
<dbReference type="SUPFAM" id="SSF57850">
    <property type="entry name" value="RING/U-box"/>
    <property type="match status" value="1"/>
</dbReference>
<evidence type="ECO:0000259" key="11">
    <source>
        <dbReference type="PROSITE" id="PS50089"/>
    </source>
</evidence>
<comment type="caution">
    <text evidence="14">The sequence shown here is derived from an EMBL/GenBank/DDBJ whole genome shotgun (WGS) entry which is preliminary data.</text>
</comment>
<dbReference type="InterPro" id="IPR001870">
    <property type="entry name" value="B30.2/SPRY"/>
</dbReference>
<feature type="compositionally biased region" description="Polar residues" evidence="10">
    <location>
        <begin position="350"/>
        <end position="361"/>
    </location>
</feature>
<keyword evidence="15" id="KW-1185">Reference proteome</keyword>
<dbReference type="GO" id="GO:0008270">
    <property type="term" value="F:zinc ion binding"/>
    <property type="evidence" value="ECO:0007669"/>
    <property type="project" value="UniProtKB-KW"/>
</dbReference>
<evidence type="ECO:0000256" key="9">
    <source>
        <dbReference type="SAM" id="Coils"/>
    </source>
</evidence>
<dbReference type="PANTHER" id="PTHR25465:SF62">
    <property type="entry name" value="E3 UBIQUITIN_ISG15 LIGASE TRIM25"/>
    <property type="match status" value="1"/>
</dbReference>
<dbReference type="InterPro" id="IPR013320">
    <property type="entry name" value="ConA-like_dom_sf"/>
</dbReference>
<dbReference type="CDD" id="cd16597">
    <property type="entry name" value="RING-HC_TRIM25_C-IV"/>
    <property type="match status" value="1"/>
</dbReference>
<dbReference type="OrthoDB" id="6270329at2759"/>
<feature type="region of interest" description="Disordered" evidence="10">
    <location>
        <begin position="350"/>
        <end position="398"/>
    </location>
</feature>
<keyword evidence="3 8" id="KW-0863">Zinc-finger</keyword>
<dbReference type="CDD" id="cd12891">
    <property type="entry name" value="SPRY_PRY_C-I_2"/>
    <property type="match status" value="1"/>
</dbReference>
<keyword evidence="1" id="KW-0399">Innate immunity</keyword>
<dbReference type="InterPro" id="IPR003649">
    <property type="entry name" value="Bbox_C"/>
</dbReference>
<dbReference type="SUPFAM" id="SSF49899">
    <property type="entry name" value="Concanavalin A-like lectins/glucanases"/>
    <property type="match status" value="1"/>
</dbReference>
<evidence type="ECO:0000256" key="3">
    <source>
        <dbReference type="ARBA" id="ARBA00022771"/>
    </source>
</evidence>
<dbReference type="InterPro" id="IPR017907">
    <property type="entry name" value="Znf_RING_CS"/>
</dbReference>
<evidence type="ECO:0000256" key="7">
    <source>
        <dbReference type="ARBA" id="ARBA00023054"/>
    </source>
</evidence>